<dbReference type="Pfam" id="PF07281">
    <property type="entry name" value="INSIG"/>
    <property type="match status" value="1"/>
</dbReference>
<feature type="compositionally biased region" description="Polar residues" evidence="7">
    <location>
        <begin position="74"/>
        <end position="85"/>
    </location>
</feature>
<evidence type="ECO:0000256" key="4">
    <source>
        <dbReference type="ARBA" id="ARBA00022824"/>
    </source>
</evidence>
<feature type="transmembrane region" description="Helical" evidence="8">
    <location>
        <begin position="235"/>
        <end position="257"/>
    </location>
</feature>
<proteinExistence type="inferred from homology"/>
<name>A0AA91T476_CLALS</name>
<reference evidence="9 10" key="1">
    <citation type="submission" date="2017-04" db="EMBL/GenBank/DDBJ databases">
        <title>Draft genome of the yeast Clavispora lusitaniae type strain CBS 6936.</title>
        <authorList>
            <person name="Durrens P."/>
            <person name="Klopp C."/>
            <person name="Biteau N."/>
            <person name="Fitton-Ouhabi V."/>
            <person name="Dementhon K."/>
            <person name="Accoceberry I."/>
            <person name="Sherman D.J."/>
            <person name="Noel T."/>
        </authorList>
    </citation>
    <scope>NUCLEOTIDE SEQUENCE [LARGE SCALE GENOMIC DNA]</scope>
    <source>
        <strain evidence="9 10">CBS 6936</strain>
    </source>
</reference>
<dbReference type="OMA" id="IEWSSFL"/>
<dbReference type="PANTHER" id="PTHR15301:SF3">
    <property type="entry name" value="PROTEIN NSG1-RELATED"/>
    <property type="match status" value="1"/>
</dbReference>
<gene>
    <name evidence="9" type="ORF">A9F13_01g06490</name>
</gene>
<evidence type="ECO:0000256" key="3">
    <source>
        <dbReference type="ARBA" id="ARBA00022692"/>
    </source>
</evidence>
<evidence type="ECO:0000313" key="10">
    <source>
        <dbReference type="Proteomes" id="UP000195602"/>
    </source>
</evidence>
<accession>A0AA91T476</accession>
<feature type="compositionally biased region" description="Basic and acidic residues" evidence="7">
    <location>
        <begin position="15"/>
        <end position="24"/>
    </location>
</feature>
<dbReference type="KEGG" id="clus:A9F13_01g06490"/>
<comment type="similarity">
    <text evidence="2">Belongs to the INSIG family.</text>
</comment>
<evidence type="ECO:0000256" key="5">
    <source>
        <dbReference type="ARBA" id="ARBA00022989"/>
    </source>
</evidence>
<evidence type="ECO:0000256" key="8">
    <source>
        <dbReference type="SAM" id="Phobius"/>
    </source>
</evidence>
<evidence type="ECO:0000256" key="6">
    <source>
        <dbReference type="ARBA" id="ARBA00023136"/>
    </source>
</evidence>
<keyword evidence="4" id="KW-0256">Endoplasmic reticulum</keyword>
<feature type="region of interest" description="Disordered" evidence="7">
    <location>
        <begin position="1"/>
        <end position="25"/>
    </location>
</feature>
<dbReference type="GO" id="GO:0016126">
    <property type="term" value="P:sterol biosynthetic process"/>
    <property type="evidence" value="ECO:0007669"/>
    <property type="project" value="TreeGrafter"/>
</dbReference>
<evidence type="ECO:0000313" key="9">
    <source>
        <dbReference type="EMBL" id="OVF11178.1"/>
    </source>
</evidence>
<organism evidence="9 10">
    <name type="scientific">Clavispora lusitaniae</name>
    <name type="common">Candida lusitaniae</name>
    <dbReference type="NCBI Taxonomy" id="36911"/>
    <lineage>
        <taxon>Eukaryota</taxon>
        <taxon>Fungi</taxon>
        <taxon>Dikarya</taxon>
        <taxon>Ascomycota</taxon>
        <taxon>Saccharomycotina</taxon>
        <taxon>Pichiomycetes</taxon>
        <taxon>Metschnikowiaceae</taxon>
        <taxon>Clavispora</taxon>
    </lineage>
</organism>
<dbReference type="GO" id="GO:0005789">
    <property type="term" value="C:endoplasmic reticulum membrane"/>
    <property type="evidence" value="ECO:0007669"/>
    <property type="project" value="UniProtKB-SubCell"/>
</dbReference>
<comment type="subcellular location">
    <subcellularLocation>
        <location evidence="1">Endoplasmic reticulum membrane</location>
        <topology evidence="1">Multi-pass membrane protein</topology>
    </subcellularLocation>
</comment>
<keyword evidence="6 8" id="KW-0472">Membrane</keyword>
<evidence type="ECO:0000256" key="1">
    <source>
        <dbReference type="ARBA" id="ARBA00004477"/>
    </source>
</evidence>
<dbReference type="AlphaFoldDB" id="A0AA91T476"/>
<keyword evidence="3 8" id="KW-0812">Transmembrane</keyword>
<evidence type="ECO:0000256" key="2">
    <source>
        <dbReference type="ARBA" id="ARBA00007475"/>
    </source>
</evidence>
<protein>
    <submittedName>
        <fullName evidence="9">Uncharacterized protein</fullName>
    </submittedName>
</protein>
<sequence length="309" mass="34395">MAKTKGKSSLQAFEEQERVMEKSDSVVNLTKPSLYGIYNDSSTSLNKENEEVEEYLEGNQLHIKAKDSSKRPRNQGTVKTSHQKVSSPQRIASILFRVATVSTAALVYNEVTKHIHASNLNDIGTQINAYLVTFMENWKPIRYLANVDHPADAFFSLASEGLILSSILPLLDNVMPGSFSKRLLSSSPDPYYRSNLMNDIVRSSIAFLGVSYAIRHIEWKSSLQMAMTWSLINPCLWLLLDGTISGFIASTGTAFGGSAIVYYQNGVKFSTDKDTDLIILLFIASFFFCGVIIFGKLGRLLFGKSKFQN</sequence>
<dbReference type="Proteomes" id="UP000195602">
    <property type="component" value="Unassembled WGS sequence"/>
</dbReference>
<evidence type="ECO:0000256" key="7">
    <source>
        <dbReference type="SAM" id="MobiDB-lite"/>
    </source>
</evidence>
<comment type="caution">
    <text evidence="9">The sequence shown here is derived from an EMBL/GenBank/DDBJ whole genome shotgun (WGS) entry which is preliminary data.</text>
</comment>
<keyword evidence="5 8" id="KW-1133">Transmembrane helix</keyword>
<dbReference type="PANTHER" id="PTHR15301">
    <property type="entry name" value="INSULIN-INDUCED GENE 1"/>
    <property type="match status" value="1"/>
</dbReference>
<dbReference type="EMBL" id="LYUB02000001">
    <property type="protein sequence ID" value="OVF11178.1"/>
    <property type="molecule type" value="Genomic_DNA"/>
</dbReference>
<feature type="region of interest" description="Disordered" evidence="7">
    <location>
        <begin position="61"/>
        <end position="85"/>
    </location>
</feature>
<feature type="transmembrane region" description="Helical" evidence="8">
    <location>
        <begin position="277"/>
        <end position="297"/>
    </location>
</feature>
<dbReference type="InterPro" id="IPR025929">
    <property type="entry name" value="INSIG_fam"/>
</dbReference>